<dbReference type="SUPFAM" id="SSF57414">
    <property type="entry name" value="Hairpin loop containing domain-like"/>
    <property type="match status" value="1"/>
</dbReference>
<keyword evidence="3" id="KW-1185">Reference proteome</keyword>
<proteinExistence type="predicted"/>
<dbReference type="Proteomes" id="UP001497623">
    <property type="component" value="Unassembled WGS sequence"/>
</dbReference>
<accession>A0AAV2SB05</accession>
<dbReference type="Pfam" id="PF00024">
    <property type="entry name" value="PAN_1"/>
    <property type="match status" value="1"/>
</dbReference>
<evidence type="ECO:0000313" key="2">
    <source>
        <dbReference type="EMBL" id="CAL4179774.1"/>
    </source>
</evidence>
<feature type="domain" description="Apple" evidence="1">
    <location>
        <begin position="20"/>
        <end position="75"/>
    </location>
</feature>
<dbReference type="AlphaFoldDB" id="A0AAV2SB05"/>
<name>A0AAV2SB05_MEGNR</name>
<feature type="non-terminal residue" evidence="2">
    <location>
        <position position="1"/>
    </location>
</feature>
<evidence type="ECO:0000313" key="3">
    <source>
        <dbReference type="Proteomes" id="UP001497623"/>
    </source>
</evidence>
<organism evidence="2 3">
    <name type="scientific">Meganyctiphanes norvegica</name>
    <name type="common">Northern krill</name>
    <name type="synonym">Thysanopoda norvegica</name>
    <dbReference type="NCBI Taxonomy" id="48144"/>
    <lineage>
        <taxon>Eukaryota</taxon>
        <taxon>Metazoa</taxon>
        <taxon>Ecdysozoa</taxon>
        <taxon>Arthropoda</taxon>
        <taxon>Crustacea</taxon>
        <taxon>Multicrustacea</taxon>
        <taxon>Malacostraca</taxon>
        <taxon>Eumalacostraca</taxon>
        <taxon>Eucarida</taxon>
        <taxon>Euphausiacea</taxon>
        <taxon>Euphausiidae</taxon>
        <taxon>Meganyctiphanes</taxon>
    </lineage>
</organism>
<reference evidence="2 3" key="1">
    <citation type="submission" date="2024-05" db="EMBL/GenBank/DDBJ databases">
        <authorList>
            <person name="Wallberg A."/>
        </authorList>
    </citation>
    <scope>NUCLEOTIDE SEQUENCE [LARGE SCALE GENOMIC DNA]</scope>
</reference>
<gene>
    <name evidence="2" type="ORF">MNOR_LOCUS35222</name>
</gene>
<evidence type="ECO:0000259" key="1">
    <source>
        <dbReference type="Pfam" id="PF00024"/>
    </source>
</evidence>
<dbReference type="EMBL" id="CAXKWB010057719">
    <property type="protein sequence ID" value="CAL4179774.1"/>
    <property type="molecule type" value="Genomic_DNA"/>
</dbReference>
<comment type="caution">
    <text evidence="2">The sequence shown here is derived from an EMBL/GenBank/DDBJ whole genome shotgun (WGS) entry which is preliminary data.</text>
</comment>
<dbReference type="Gene3D" id="3.50.4.10">
    <property type="entry name" value="Hepatocyte Growth Factor"/>
    <property type="match status" value="1"/>
</dbReference>
<sequence>IDQRMVPVNDEGILLRRYTYNSSDECATKCNKRINDGCISFNFHENMTVCELLKKPWYESSEDLKMLMSPGWSHFQQEYSEDKKDPCSPTPCSSDSVCIRYSQLVTDHFDSSLKLYACTKNTGLKQRFDSGFTDCYFNILYGIDYKINQISDYAEKEASLQDHFDQCIDHDCMGFVCQHGTTEKITCWMKNGTYKPEGIHEQNPTLNTWIARCENRTEIR</sequence>
<dbReference type="InterPro" id="IPR003609">
    <property type="entry name" value="Pan_app"/>
</dbReference>
<protein>
    <recommendedName>
        <fullName evidence="1">Apple domain-containing protein</fullName>
    </recommendedName>
</protein>